<accession>A0A1K2IX15</accession>
<feature type="transmembrane region" description="Helical" evidence="1">
    <location>
        <begin position="112"/>
        <end position="131"/>
    </location>
</feature>
<dbReference type="STRING" id="1612149.SAMN05216324_12925"/>
<organism evidence="2 3">
    <name type="scientific">Chryseobacterium limigenitum</name>
    <dbReference type="NCBI Taxonomy" id="1612149"/>
    <lineage>
        <taxon>Bacteria</taxon>
        <taxon>Pseudomonadati</taxon>
        <taxon>Bacteroidota</taxon>
        <taxon>Flavobacteriia</taxon>
        <taxon>Flavobacteriales</taxon>
        <taxon>Weeksellaceae</taxon>
        <taxon>Chryseobacterium group</taxon>
        <taxon>Chryseobacterium</taxon>
    </lineage>
</organism>
<name>A0A1K2IX15_9FLAO</name>
<evidence type="ECO:0000313" key="2">
    <source>
        <dbReference type="EMBL" id="SFZ96903.1"/>
    </source>
</evidence>
<evidence type="ECO:0000313" key="3">
    <source>
        <dbReference type="Proteomes" id="UP000182034"/>
    </source>
</evidence>
<dbReference type="AlphaFoldDB" id="A0A1K2IX15"/>
<proteinExistence type="predicted"/>
<reference evidence="3" key="1">
    <citation type="submission" date="2016-10" db="EMBL/GenBank/DDBJ databases">
        <authorList>
            <person name="Varghese N."/>
            <person name="Submissions S."/>
        </authorList>
    </citation>
    <scope>NUCLEOTIDE SEQUENCE [LARGE SCALE GENOMIC DNA]</scope>
    <source>
        <strain evidence="3">SUR2</strain>
    </source>
</reference>
<protein>
    <submittedName>
        <fullName evidence="2">Uncharacterized protein</fullName>
    </submittedName>
</protein>
<keyword evidence="1" id="KW-1133">Transmembrane helix</keyword>
<evidence type="ECO:0000256" key="1">
    <source>
        <dbReference type="SAM" id="Phobius"/>
    </source>
</evidence>
<dbReference type="OrthoDB" id="1348882at2"/>
<gene>
    <name evidence="2" type="ORF">SAMN05216324_12925</name>
</gene>
<dbReference type="RefSeq" id="WP_072412774.1">
    <property type="nucleotide sequence ID" value="NZ_FPKW01000029.1"/>
</dbReference>
<keyword evidence="1" id="KW-0472">Membrane</keyword>
<dbReference type="EMBL" id="FPKW01000029">
    <property type="protein sequence ID" value="SFZ96903.1"/>
    <property type="molecule type" value="Genomic_DNA"/>
</dbReference>
<sequence>MYNKYKLKKIINLINQNKDVSFSGTGLIIYENLHSLPIESLINNNLIESDIIEDNDIAEQLLLINKKNCIYHDGFHLLNKNINLTHLSYYFSTPINKTFKPKLERGSRYRTAFYGSLLNDVLCTVIIGYSYEPIFFVKGKELSLDEF</sequence>
<dbReference type="Proteomes" id="UP000182034">
    <property type="component" value="Unassembled WGS sequence"/>
</dbReference>
<keyword evidence="3" id="KW-1185">Reference proteome</keyword>
<keyword evidence="1" id="KW-0812">Transmembrane</keyword>